<dbReference type="RefSeq" id="WP_120772840.1">
    <property type="nucleotide sequence ID" value="NZ_CP032627.1"/>
</dbReference>
<dbReference type="OrthoDB" id="9795306at2"/>
<dbReference type="EMBL" id="CP032627">
    <property type="protein sequence ID" value="AYG01469.1"/>
    <property type="molecule type" value="Genomic_DNA"/>
</dbReference>
<evidence type="ECO:0000259" key="1">
    <source>
        <dbReference type="Pfam" id="PF00903"/>
    </source>
</evidence>
<proteinExistence type="predicted"/>
<accession>A0A387BJI4</accession>
<dbReference type="PANTHER" id="PTHR33990">
    <property type="entry name" value="PROTEIN YJDN-RELATED"/>
    <property type="match status" value="1"/>
</dbReference>
<organism evidence="2 3">
    <name type="scientific">Lactococcus allomyrinae</name>
    <dbReference type="NCBI Taxonomy" id="2419773"/>
    <lineage>
        <taxon>Bacteria</taxon>
        <taxon>Bacillati</taxon>
        <taxon>Bacillota</taxon>
        <taxon>Bacilli</taxon>
        <taxon>Lactobacillales</taxon>
        <taxon>Streptococcaceae</taxon>
        <taxon>Lactococcus</taxon>
    </lineage>
</organism>
<dbReference type="Proteomes" id="UP000269374">
    <property type="component" value="Chromosome"/>
</dbReference>
<feature type="domain" description="Glyoxalase/fosfomycin resistance/dioxygenase" evidence="1">
    <location>
        <begin position="13"/>
        <end position="131"/>
    </location>
</feature>
<dbReference type="Pfam" id="PF00903">
    <property type="entry name" value="Glyoxalase"/>
    <property type="match status" value="1"/>
</dbReference>
<dbReference type="Gene3D" id="3.10.180.10">
    <property type="entry name" value="2,3-Dihydroxybiphenyl 1,2-Dioxygenase, domain 1"/>
    <property type="match status" value="1"/>
</dbReference>
<name>A0A387BJI4_9LACT</name>
<dbReference type="PANTHER" id="PTHR33990:SF5">
    <property type="entry name" value="PHNB-LIKE DOMAIN-CONTAINING PROTEIN"/>
    <property type="match status" value="1"/>
</dbReference>
<evidence type="ECO:0000313" key="3">
    <source>
        <dbReference type="Proteomes" id="UP000269374"/>
    </source>
</evidence>
<dbReference type="KEGG" id="lact:D7I46_10570"/>
<keyword evidence="3" id="KW-1185">Reference proteome</keyword>
<dbReference type="SUPFAM" id="SSF54593">
    <property type="entry name" value="Glyoxalase/Bleomycin resistance protein/Dihydroxybiphenyl dioxygenase"/>
    <property type="match status" value="1"/>
</dbReference>
<gene>
    <name evidence="2" type="ORF">D7I46_10570</name>
</gene>
<protein>
    <submittedName>
        <fullName evidence="2">VOC family protein</fullName>
    </submittedName>
</protein>
<dbReference type="InterPro" id="IPR004360">
    <property type="entry name" value="Glyas_Fos-R_dOase_dom"/>
</dbReference>
<evidence type="ECO:0000313" key="2">
    <source>
        <dbReference type="EMBL" id="AYG01469.1"/>
    </source>
</evidence>
<sequence>MVSKNQNIAPSPYVLFPGNAREALTFYSEIFGCQLFLHTFSEFERTDGPANAIAHGGLVDGPVKLYGADTAVGQASVKMEGMMLTLLGVAEPMTLHQWFNQLSVSGTIIEPLQHRAWSATDGQVVDQFGLCWLVGYED</sequence>
<dbReference type="InterPro" id="IPR029068">
    <property type="entry name" value="Glyas_Bleomycin-R_OHBP_Dase"/>
</dbReference>
<dbReference type="AlphaFoldDB" id="A0A387BJI4"/>
<reference evidence="2 3" key="1">
    <citation type="submission" date="2018-09" db="EMBL/GenBank/DDBJ databases">
        <title>Genome sequencing of strain 1JSPR-7.</title>
        <authorList>
            <person name="Heo J."/>
            <person name="Kim S.-J."/>
            <person name="Kwon S.-W."/>
        </authorList>
    </citation>
    <scope>NUCLEOTIDE SEQUENCE [LARGE SCALE GENOMIC DNA]</scope>
    <source>
        <strain evidence="2 3">1JSPR-7</strain>
    </source>
</reference>